<sequence>MKERAELENKLVLLEHHHKDIREKKEQLLIQTEKLKELPNKIKTFKDKTKFEAILKNLEPHERLLLLNDIIISASITKEGMDIKMKHPYLDSNEVKK</sequence>
<evidence type="ECO:0000256" key="1">
    <source>
        <dbReference type="SAM" id="Coils"/>
    </source>
</evidence>
<comment type="caution">
    <text evidence="2">The sequence shown here is derived from an EMBL/GenBank/DDBJ whole genome shotgun (WGS) entry which is preliminary data.</text>
</comment>
<organism evidence="2 3">
    <name type="scientific">Paenibacillus qinlingensis</name>
    <dbReference type="NCBI Taxonomy" id="1837343"/>
    <lineage>
        <taxon>Bacteria</taxon>
        <taxon>Bacillati</taxon>
        <taxon>Bacillota</taxon>
        <taxon>Bacilli</taxon>
        <taxon>Bacillales</taxon>
        <taxon>Paenibacillaceae</taxon>
        <taxon>Paenibacillus</taxon>
    </lineage>
</organism>
<evidence type="ECO:0000313" key="2">
    <source>
        <dbReference type="EMBL" id="MDR6553969.1"/>
    </source>
</evidence>
<keyword evidence="3" id="KW-1185">Reference proteome</keyword>
<dbReference type="EMBL" id="JAVDSB010000013">
    <property type="protein sequence ID" value="MDR6553969.1"/>
    <property type="molecule type" value="Genomic_DNA"/>
</dbReference>
<gene>
    <name evidence="2" type="ORF">J2736_005179</name>
</gene>
<accession>A0ABU1P343</accession>
<dbReference type="Proteomes" id="UP001267290">
    <property type="component" value="Unassembled WGS sequence"/>
</dbReference>
<proteinExistence type="predicted"/>
<feature type="coiled-coil region" evidence="1">
    <location>
        <begin position="4"/>
        <end position="38"/>
    </location>
</feature>
<reference evidence="2 3" key="1">
    <citation type="submission" date="2023-07" db="EMBL/GenBank/DDBJ databases">
        <title>Sorghum-associated microbial communities from plants grown in Nebraska, USA.</title>
        <authorList>
            <person name="Schachtman D."/>
        </authorList>
    </citation>
    <scope>NUCLEOTIDE SEQUENCE [LARGE SCALE GENOMIC DNA]</scope>
    <source>
        <strain evidence="2 3">CC258</strain>
    </source>
</reference>
<protein>
    <submittedName>
        <fullName evidence="2">Uncharacterized protein</fullName>
    </submittedName>
</protein>
<name>A0ABU1P343_9BACL</name>
<evidence type="ECO:0000313" key="3">
    <source>
        <dbReference type="Proteomes" id="UP001267290"/>
    </source>
</evidence>
<dbReference type="RefSeq" id="WP_310501421.1">
    <property type="nucleotide sequence ID" value="NZ_JAVDSB010000013.1"/>
</dbReference>
<keyword evidence="1" id="KW-0175">Coiled coil</keyword>